<evidence type="ECO:0000256" key="1">
    <source>
        <dbReference type="ARBA" id="ARBA00023015"/>
    </source>
</evidence>
<dbReference type="PANTHER" id="PTHR43280:SF31">
    <property type="entry name" value="TRANSCRIPTIONAL REGULATORY PROTEIN"/>
    <property type="match status" value="1"/>
</dbReference>
<protein>
    <submittedName>
        <fullName evidence="5">AraC-like DNA-binding protein</fullName>
    </submittedName>
</protein>
<dbReference type="SMART" id="SM00418">
    <property type="entry name" value="HTH_ARSR"/>
    <property type="match status" value="1"/>
</dbReference>
<dbReference type="SMART" id="SM00342">
    <property type="entry name" value="HTH_ARAC"/>
    <property type="match status" value="1"/>
</dbReference>
<dbReference type="InterPro" id="IPR020449">
    <property type="entry name" value="Tscrpt_reg_AraC-type_HTH"/>
</dbReference>
<keyword evidence="6" id="KW-1185">Reference proteome</keyword>
<dbReference type="SUPFAM" id="SSF46785">
    <property type="entry name" value="Winged helix' DNA-binding domain"/>
    <property type="match status" value="1"/>
</dbReference>
<evidence type="ECO:0000313" key="6">
    <source>
        <dbReference type="Proteomes" id="UP001160499"/>
    </source>
</evidence>
<dbReference type="PRINTS" id="PR00032">
    <property type="entry name" value="HTHARAC"/>
</dbReference>
<dbReference type="InterPro" id="IPR009057">
    <property type="entry name" value="Homeodomain-like_sf"/>
</dbReference>
<dbReference type="Gene3D" id="1.10.10.60">
    <property type="entry name" value="Homeodomain-like"/>
    <property type="match status" value="1"/>
</dbReference>
<dbReference type="Pfam" id="PF12833">
    <property type="entry name" value="HTH_18"/>
    <property type="match status" value="1"/>
</dbReference>
<dbReference type="InterPro" id="IPR018060">
    <property type="entry name" value="HTH_AraC"/>
</dbReference>
<feature type="domain" description="HTH araC/xylS-type" evidence="4">
    <location>
        <begin position="353"/>
        <end position="454"/>
    </location>
</feature>
<keyword evidence="2" id="KW-0238">DNA-binding</keyword>
<dbReference type="Proteomes" id="UP001160499">
    <property type="component" value="Unassembled WGS sequence"/>
</dbReference>
<dbReference type="Gene3D" id="1.10.10.10">
    <property type="entry name" value="Winged helix-like DNA-binding domain superfamily/Winged helix DNA-binding domain"/>
    <property type="match status" value="1"/>
</dbReference>
<evidence type="ECO:0000259" key="4">
    <source>
        <dbReference type="PROSITE" id="PS01124"/>
    </source>
</evidence>
<dbReference type="SUPFAM" id="SSF46689">
    <property type="entry name" value="Homeodomain-like"/>
    <property type="match status" value="1"/>
</dbReference>
<dbReference type="PROSITE" id="PS01124">
    <property type="entry name" value="HTH_ARAC_FAMILY_2"/>
    <property type="match status" value="1"/>
</dbReference>
<proteinExistence type="predicted"/>
<dbReference type="EMBL" id="JARXVH010000034">
    <property type="protein sequence ID" value="MDH6222456.1"/>
    <property type="molecule type" value="Genomic_DNA"/>
</dbReference>
<keyword evidence="1" id="KW-0805">Transcription regulation</keyword>
<evidence type="ECO:0000256" key="2">
    <source>
        <dbReference type="ARBA" id="ARBA00023125"/>
    </source>
</evidence>
<sequence length="462" mass="51261">MLRVHFTPEDIARLRVAAAPDPLWEIANSFQILITEENPLVFGEWRRLVRPQMAAADRMLALLLPPRGYSPDFLTPDLDGRPDLESGVDTMLGTPQAILRRDLARLAVSRDWSRRPPPEIRALSVGDLGALRRLRSALLAHHRHALAPYWPQISAQVDADRAVRARAVLAGGADGLLAGFRPLLRWQPPVLEADYPVERELRLNGRGLLLQPSFFCSHRPVTLAAPDMPPILVYPIQHTLGWTRDRSHGLRERGADLGTLIGHTRAAILENVVTGRTTGELAQRFGITGAAASYHAAVLRRVGLLLSERRGKYTLHTITPVGLALLDSPPGTPNALDAPSAAPPHTRRRALMAQIHAFIRDNLGDAQLTPDAIAAAHHISLRYLHKLFQQDGHTVAGWVRERRLEQCRRDLANPRLAARPIHAIATRWGFTSPAHFSQAFRSAHGLSPRQFREQCATVHADY</sequence>
<accession>A0ABT6M1M0</accession>
<dbReference type="InterPro" id="IPR036390">
    <property type="entry name" value="WH_DNA-bd_sf"/>
</dbReference>
<dbReference type="CDD" id="cd00090">
    <property type="entry name" value="HTH_ARSR"/>
    <property type="match status" value="1"/>
</dbReference>
<dbReference type="RefSeq" id="WP_280883078.1">
    <property type="nucleotide sequence ID" value="NZ_JARXVH010000034.1"/>
</dbReference>
<comment type="caution">
    <text evidence="5">The sequence shown here is derived from an EMBL/GenBank/DDBJ whole genome shotgun (WGS) entry which is preliminary data.</text>
</comment>
<evidence type="ECO:0000256" key="3">
    <source>
        <dbReference type="ARBA" id="ARBA00023163"/>
    </source>
</evidence>
<gene>
    <name evidence="5" type="ORF">M2283_009807</name>
</gene>
<dbReference type="InterPro" id="IPR001845">
    <property type="entry name" value="HTH_ArsR_DNA-bd_dom"/>
</dbReference>
<reference evidence="5 6" key="1">
    <citation type="submission" date="2023-04" db="EMBL/GenBank/DDBJ databases">
        <title>Forest soil microbial communities from Buena Vista Peninsula, Colon Province, Panama.</title>
        <authorList>
            <person name="Bouskill N."/>
        </authorList>
    </citation>
    <scope>NUCLEOTIDE SEQUENCE [LARGE SCALE GENOMIC DNA]</scope>
    <source>
        <strain evidence="5 6">GGS1</strain>
    </source>
</reference>
<dbReference type="PANTHER" id="PTHR43280">
    <property type="entry name" value="ARAC-FAMILY TRANSCRIPTIONAL REGULATOR"/>
    <property type="match status" value="1"/>
</dbReference>
<keyword evidence="3" id="KW-0804">Transcription</keyword>
<organism evidence="5 6">
    <name type="scientific">Streptomyces pseudovenezuelae</name>
    <dbReference type="NCBI Taxonomy" id="67350"/>
    <lineage>
        <taxon>Bacteria</taxon>
        <taxon>Bacillati</taxon>
        <taxon>Actinomycetota</taxon>
        <taxon>Actinomycetes</taxon>
        <taxon>Kitasatosporales</taxon>
        <taxon>Streptomycetaceae</taxon>
        <taxon>Streptomyces</taxon>
        <taxon>Streptomyces aurantiacus group</taxon>
    </lineage>
</organism>
<dbReference type="InterPro" id="IPR011991">
    <property type="entry name" value="ArsR-like_HTH"/>
</dbReference>
<dbReference type="InterPro" id="IPR036388">
    <property type="entry name" value="WH-like_DNA-bd_sf"/>
</dbReference>
<evidence type="ECO:0000313" key="5">
    <source>
        <dbReference type="EMBL" id="MDH6222456.1"/>
    </source>
</evidence>
<name>A0ABT6M1M0_9ACTN</name>